<feature type="domain" description="Mur ligase C-terminal" evidence="10">
    <location>
        <begin position="329"/>
        <end position="457"/>
    </location>
</feature>
<dbReference type="Pfam" id="PF08245">
    <property type="entry name" value="Mur_ligase_M"/>
    <property type="match status" value="1"/>
</dbReference>
<feature type="binding site" evidence="7">
    <location>
        <begin position="150"/>
        <end position="151"/>
    </location>
    <ligand>
        <name>UDP-N-acetyl-alpha-D-muramoyl-L-alanyl-D-glutamate</name>
        <dbReference type="ChEBI" id="CHEBI:83900"/>
    </ligand>
</feature>
<evidence type="ECO:0000256" key="6">
    <source>
        <dbReference type="ARBA" id="ARBA00023316"/>
    </source>
</evidence>
<dbReference type="NCBIfam" id="NF001124">
    <property type="entry name" value="PRK00139.1-2"/>
    <property type="match status" value="1"/>
</dbReference>
<feature type="binding site" evidence="7">
    <location>
        <position position="183"/>
    </location>
    <ligand>
        <name>UDP-N-acetyl-alpha-D-muramoyl-L-alanyl-D-glutamate</name>
        <dbReference type="ChEBI" id="CHEBI:83900"/>
    </ligand>
</feature>
<evidence type="ECO:0000256" key="3">
    <source>
        <dbReference type="ARBA" id="ARBA00022960"/>
    </source>
</evidence>
<dbReference type="GO" id="GO:0008360">
    <property type="term" value="P:regulation of cell shape"/>
    <property type="evidence" value="ECO:0007669"/>
    <property type="project" value="UniProtKB-KW"/>
</dbReference>
<gene>
    <name evidence="7" type="primary">murE</name>
    <name evidence="12" type="ORF">AKN88_09835</name>
</gene>
<dbReference type="Proteomes" id="UP000063953">
    <property type="component" value="Chromosome"/>
</dbReference>
<dbReference type="GO" id="GO:0005737">
    <property type="term" value="C:cytoplasm"/>
    <property type="evidence" value="ECO:0007669"/>
    <property type="project" value="UniProtKB-SubCell"/>
</dbReference>
<keyword evidence="7" id="KW-0963">Cytoplasm</keyword>
<feature type="binding site" evidence="7">
    <location>
        <begin position="404"/>
        <end position="407"/>
    </location>
    <ligand>
        <name>meso-2,6-diaminopimelate</name>
        <dbReference type="ChEBI" id="CHEBI:57791"/>
    </ligand>
</feature>
<dbReference type="Pfam" id="PF01225">
    <property type="entry name" value="Mur_ligase"/>
    <property type="match status" value="1"/>
</dbReference>
<keyword evidence="2 7" id="KW-0132">Cell division</keyword>
<dbReference type="InterPro" id="IPR035911">
    <property type="entry name" value="MurE/MurF_N"/>
</dbReference>
<dbReference type="PANTHER" id="PTHR23135">
    <property type="entry name" value="MUR LIGASE FAMILY MEMBER"/>
    <property type="match status" value="1"/>
</dbReference>
<comment type="caution">
    <text evidence="7">Lacks conserved residue(s) required for the propagation of feature annotation.</text>
</comment>
<dbReference type="SUPFAM" id="SSF53623">
    <property type="entry name" value="MurD-like peptide ligases, catalytic domain"/>
    <property type="match status" value="1"/>
</dbReference>
<evidence type="ECO:0000259" key="9">
    <source>
        <dbReference type="Pfam" id="PF01225"/>
    </source>
</evidence>
<evidence type="ECO:0000256" key="5">
    <source>
        <dbReference type="ARBA" id="ARBA00023306"/>
    </source>
</evidence>
<feature type="binding site" evidence="7">
    <location>
        <position position="459"/>
    </location>
    <ligand>
        <name>meso-2,6-diaminopimelate</name>
        <dbReference type="ChEBI" id="CHEBI:57791"/>
    </ligand>
</feature>
<feature type="binding site" evidence="7">
    <location>
        <position position="185"/>
    </location>
    <ligand>
        <name>UDP-N-acetyl-alpha-D-muramoyl-L-alanyl-D-glutamate</name>
        <dbReference type="ChEBI" id="CHEBI:83900"/>
    </ligand>
</feature>
<dbReference type="SUPFAM" id="SSF63418">
    <property type="entry name" value="MurE/MurF N-terminal domain"/>
    <property type="match status" value="1"/>
</dbReference>
<dbReference type="STRING" id="1697053.AKN87_00320"/>
<feature type="binding site" evidence="7">
    <location>
        <position position="380"/>
    </location>
    <ligand>
        <name>meso-2,6-diaminopimelate</name>
        <dbReference type="ChEBI" id="CHEBI:57791"/>
    </ligand>
</feature>
<evidence type="ECO:0000313" key="12">
    <source>
        <dbReference type="EMBL" id="AKX60195.1"/>
    </source>
</evidence>
<evidence type="ECO:0000256" key="7">
    <source>
        <dbReference type="HAMAP-Rule" id="MF_00208"/>
    </source>
</evidence>
<dbReference type="AlphaFoldDB" id="A0A0K1XFN0"/>
<keyword evidence="3 7" id="KW-0133">Cell shape</keyword>
<dbReference type="Gene3D" id="3.90.190.20">
    <property type="entry name" value="Mur ligase, C-terminal domain"/>
    <property type="match status" value="1"/>
</dbReference>
<dbReference type="InterPro" id="IPR013221">
    <property type="entry name" value="Mur_ligase_cen"/>
</dbReference>
<sequence>MPMLLKQLLPQAGSDLLIRELTLDSRKVLPGDLFLAVPGLLSDGRDYIAQAIKQGAAAVAYEALDAPKMQDSEAQLIAVENLQPQLSALAATFYGEPSRSLEMVGVTGTNGKSTVTQLLAQATTKLGQPCAVIGTLGVGFFGDLQESTHTTPDPIAVQAGLAKLKAQGARAVAMEVSSHALDQGRVTAVEFDVAVFTNLTRDHLDYHGDMQSYAAAKAQLFHWRSLQAAVINQDDALGRQLLAEIKTAKCYSYSCEDPSATVFAKNVRFSHLGIQAEIVTPHGEGVLRSPLLGAFNLSNLLAVIATLLVQGRSLSEILQVLPLLQAPLGRMQRFGGEQQPLVVVDYAHTPDALAQVLKALRVHVSQPHKLICVVGCGGNRDTGKRPLMAQTAAKLADQVIITDDNPRLEDPAVIRQQMLAGITELTKAQEVSPRASAIAAAVQQATSGDVVLIAGKGHENYQDINGIKHPYSDLEQAQLQLAEWEVKHV</sequence>
<dbReference type="Gene3D" id="3.40.1390.10">
    <property type="entry name" value="MurE/MurF, N-terminal domain"/>
    <property type="match status" value="1"/>
</dbReference>
<comment type="pathway">
    <text evidence="7 8">Cell wall biogenesis; peptidoglycan biosynthesis.</text>
</comment>
<feature type="binding site" evidence="7">
    <location>
        <begin position="108"/>
        <end position="114"/>
    </location>
    <ligand>
        <name>ATP</name>
        <dbReference type="ChEBI" id="CHEBI:30616"/>
    </ligand>
</feature>
<keyword evidence="7 12" id="KW-0436">Ligase</keyword>
<comment type="similarity">
    <text evidence="1 7">Belongs to the MurCDEF family. MurE subfamily.</text>
</comment>
<dbReference type="InterPro" id="IPR036565">
    <property type="entry name" value="Mur-like_cat_sf"/>
</dbReference>
<evidence type="ECO:0000259" key="11">
    <source>
        <dbReference type="Pfam" id="PF08245"/>
    </source>
</evidence>
<dbReference type="GO" id="GO:0071555">
    <property type="term" value="P:cell wall organization"/>
    <property type="evidence" value="ECO:0007669"/>
    <property type="project" value="UniProtKB-KW"/>
</dbReference>
<feature type="domain" description="Mur ligase N-terminal catalytic" evidence="9">
    <location>
        <begin position="18"/>
        <end position="94"/>
    </location>
</feature>
<keyword evidence="4 7" id="KW-0573">Peptidoglycan synthesis</keyword>
<dbReference type="InterPro" id="IPR005761">
    <property type="entry name" value="UDP-N-AcMur-Glu-dNH2Pim_ligase"/>
</dbReference>
<dbReference type="EC" id="6.3.2.13" evidence="7"/>
<feature type="binding site" evidence="7">
    <location>
        <position position="455"/>
    </location>
    <ligand>
        <name>meso-2,6-diaminopimelate</name>
        <dbReference type="ChEBI" id="CHEBI:57791"/>
    </ligand>
</feature>
<comment type="function">
    <text evidence="7">Catalyzes the addition of meso-diaminopimelic acid to the nucleotide precursor UDP-N-acetylmuramoyl-L-alanyl-D-glutamate (UMAG) in the biosynthesis of bacterial cell-wall peptidoglycan.</text>
</comment>
<dbReference type="GO" id="GO:0000287">
    <property type="term" value="F:magnesium ion binding"/>
    <property type="evidence" value="ECO:0007669"/>
    <property type="project" value="UniProtKB-UniRule"/>
</dbReference>
<evidence type="ECO:0000256" key="2">
    <source>
        <dbReference type="ARBA" id="ARBA00022618"/>
    </source>
</evidence>
<dbReference type="Pfam" id="PF02875">
    <property type="entry name" value="Mur_ligase_C"/>
    <property type="match status" value="1"/>
</dbReference>
<dbReference type="GO" id="GO:0005524">
    <property type="term" value="F:ATP binding"/>
    <property type="evidence" value="ECO:0007669"/>
    <property type="project" value="UniProtKB-UniRule"/>
</dbReference>
<dbReference type="RefSeq" id="WP_053101498.1">
    <property type="nucleotide sequence ID" value="NZ_CP012365.1"/>
</dbReference>
<evidence type="ECO:0000313" key="13">
    <source>
        <dbReference type="Proteomes" id="UP000063953"/>
    </source>
</evidence>
<feature type="short sequence motif" description="Meso-diaminopimelate recognition motif" evidence="7">
    <location>
        <begin position="404"/>
        <end position="407"/>
    </location>
</feature>
<keyword evidence="7" id="KW-0460">Magnesium</keyword>
<dbReference type="InterPro" id="IPR036615">
    <property type="entry name" value="Mur_ligase_C_dom_sf"/>
</dbReference>
<feature type="binding site" evidence="7">
    <location>
        <position position="25"/>
    </location>
    <ligand>
        <name>UDP-N-acetyl-alpha-D-muramoyl-L-alanyl-D-glutamate</name>
        <dbReference type="ChEBI" id="CHEBI:83900"/>
    </ligand>
</feature>
<dbReference type="HAMAP" id="MF_00208">
    <property type="entry name" value="MurE"/>
    <property type="match status" value="1"/>
</dbReference>
<dbReference type="InterPro" id="IPR000713">
    <property type="entry name" value="Mur_ligase_N"/>
</dbReference>
<keyword evidence="6 7" id="KW-0961">Cell wall biogenesis/degradation</keyword>
<organism evidence="12 13">
    <name type="scientific">Thiopseudomonas alkaliphila</name>
    <dbReference type="NCBI Taxonomy" id="1697053"/>
    <lineage>
        <taxon>Bacteria</taxon>
        <taxon>Pseudomonadati</taxon>
        <taxon>Pseudomonadota</taxon>
        <taxon>Gammaproteobacteria</taxon>
        <taxon>Pseudomonadales</taxon>
        <taxon>Pseudomonadaceae</taxon>
        <taxon>Thiopseudomonas</taxon>
    </lineage>
</organism>
<dbReference type="GO" id="GO:0009252">
    <property type="term" value="P:peptidoglycan biosynthetic process"/>
    <property type="evidence" value="ECO:0007669"/>
    <property type="project" value="UniProtKB-UniRule"/>
</dbReference>
<dbReference type="NCBIfam" id="NF001126">
    <property type="entry name" value="PRK00139.1-4"/>
    <property type="match status" value="1"/>
</dbReference>
<comment type="PTM">
    <text evidence="7">Carboxylation is probably crucial for Mg(2+) binding and, consequently, for the gamma-phosphate positioning of ATP.</text>
</comment>
<dbReference type="GO" id="GO:0051301">
    <property type="term" value="P:cell division"/>
    <property type="evidence" value="ECO:0007669"/>
    <property type="project" value="UniProtKB-KW"/>
</dbReference>
<proteinExistence type="inferred from homology"/>
<name>A0A0K1XFN0_9GAMM</name>
<evidence type="ECO:0000256" key="4">
    <source>
        <dbReference type="ARBA" id="ARBA00022984"/>
    </source>
</evidence>
<dbReference type="NCBIfam" id="TIGR01085">
    <property type="entry name" value="murE"/>
    <property type="match status" value="1"/>
</dbReference>
<comment type="cofactor">
    <cofactor evidence="7">
        <name>Mg(2+)</name>
        <dbReference type="ChEBI" id="CHEBI:18420"/>
    </cofactor>
</comment>
<feature type="domain" description="Mur ligase central" evidence="11">
    <location>
        <begin position="106"/>
        <end position="306"/>
    </location>
</feature>
<protein>
    <recommendedName>
        <fullName evidence="7">UDP-N-acetylmuramoyl-L-alanyl-D-glutamate--2,6-diaminopimelate ligase</fullName>
        <ecNumber evidence="7">6.3.2.13</ecNumber>
    </recommendedName>
    <alternativeName>
        <fullName evidence="7">Meso-A2pm-adding enzyme</fullName>
    </alternativeName>
    <alternativeName>
        <fullName evidence="7">Meso-diaminopimelate-adding enzyme</fullName>
    </alternativeName>
    <alternativeName>
        <fullName evidence="7">UDP-MurNAc-L-Ala-D-Glu:meso-diaminopimelate ligase</fullName>
    </alternativeName>
    <alternativeName>
        <fullName evidence="7">UDP-MurNAc-tripeptide synthetase</fullName>
    </alternativeName>
    <alternativeName>
        <fullName evidence="7">UDP-N-acetylmuramyl-tripeptide synthetase</fullName>
    </alternativeName>
</protein>
<dbReference type="InterPro" id="IPR004101">
    <property type="entry name" value="Mur_ligase_C"/>
</dbReference>
<dbReference type="EMBL" id="CP012365">
    <property type="protein sequence ID" value="AKX60195.1"/>
    <property type="molecule type" value="Genomic_DNA"/>
</dbReference>
<evidence type="ECO:0000256" key="1">
    <source>
        <dbReference type="ARBA" id="ARBA00005898"/>
    </source>
</evidence>
<keyword evidence="13" id="KW-1185">Reference proteome</keyword>
<comment type="subcellular location">
    <subcellularLocation>
        <location evidence="7 8">Cytoplasm</location>
    </subcellularLocation>
</comment>
<comment type="catalytic activity">
    <reaction evidence="7">
        <text>UDP-N-acetyl-alpha-D-muramoyl-L-alanyl-D-glutamate + meso-2,6-diaminopimelate + ATP = UDP-N-acetyl-alpha-D-muramoyl-L-alanyl-gamma-D-glutamyl-meso-2,6-diaminopimelate + ADP + phosphate + H(+)</text>
        <dbReference type="Rhea" id="RHEA:23676"/>
        <dbReference type="ChEBI" id="CHEBI:15378"/>
        <dbReference type="ChEBI" id="CHEBI:30616"/>
        <dbReference type="ChEBI" id="CHEBI:43474"/>
        <dbReference type="ChEBI" id="CHEBI:57791"/>
        <dbReference type="ChEBI" id="CHEBI:83900"/>
        <dbReference type="ChEBI" id="CHEBI:83905"/>
        <dbReference type="ChEBI" id="CHEBI:456216"/>
        <dbReference type="EC" id="6.3.2.13"/>
    </reaction>
</comment>
<keyword evidence="5 7" id="KW-0131">Cell cycle</keyword>
<dbReference type="UniPathway" id="UPA00219"/>
<dbReference type="SUPFAM" id="SSF53244">
    <property type="entry name" value="MurD-like peptide ligases, peptide-binding domain"/>
    <property type="match status" value="1"/>
</dbReference>
<feature type="modified residue" description="N6-carboxylysine" evidence="7">
    <location>
        <position position="217"/>
    </location>
</feature>
<dbReference type="Gene3D" id="3.40.1190.10">
    <property type="entry name" value="Mur-like, catalytic domain"/>
    <property type="match status" value="1"/>
</dbReference>
<dbReference type="PANTHER" id="PTHR23135:SF4">
    <property type="entry name" value="UDP-N-ACETYLMURAMOYL-L-ALANYL-D-GLUTAMATE--2,6-DIAMINOPIMELATE LIGASE MURE HOMOLOG, CHLOROPLASTIC"/>
    <property type="match status" value="1"/>
</dbReference>
<evidence type="ECO:0000259" key="10">
    <source>
        <dbReference type="Pfam" id="PF02875"/>
    </source>
</evidence>
<keyword evidence="7" id="KW-0547">Nucleotide-binding</keyword>
<dbReference type="GO" id="GO:0008765">
    <property type="term" value="F:UDP-N-acetylmuramoylalanyl-D-glutamate-2,6-diaminopimelate ligase activity"/>
    <property type="evidence" value="ECO:0007669"/>
    <property type="project" value="UniProtKB-UniRule"/>
</dbReference>
<feature type="binding site" evidence="7">
    <location>
        <position position="177"/>
    </location>
    <ligand>
        <name>UDP-N-acetyl-alpha-D-muramoyl-L-alanyl-D-glutamate</name>
        <dbReference type="ChEBI" id="CHEBI:83900"/>
    </ligand>
</feature>
<reference evidence="12 13" key="1">
    <citation type="journal article" date="2015" name="Genome Announc.">
        <title>Genome Sequences of Oblitimonas alkaliphila gen. nov. sp. nov. (Proposed), a Novel Bacterium of the Pseudomonadaceae Family.</title>
        <authorList>
            <person name="Lauer A.C."/>
            <person name="Nicholson A.C."/>
            <person name="Humrighouse B.W."/>
            <person name="Emery B."/>
            <person name="Drobish A."/>
            <person name="Juieng P."/>
            <person name="Loparev V."/>
            <person name="McQuiston J.R."/>
        </authorList>
    </citation>
    <scope>NUCLEOTIDE SEQUENCE [LARGE SCALE GENOMIC DNA]</scope>
    <source>
        <strain evidence="12 13">E5571</strain>
    </source>
</reference>
<dbReference type="PATRIC" id="fig|1698449.3.peg.1977"/>
<feature type="binding site" evidence="7">
    <location>
        <position position="23"/>
    </location>
    <ligand>
        <name>UDP-N-acetyl-alpha-D-muramoyl-L-alanyl-D-glutamate</name>
        <dbReference type="ChEBI" id="CHEBI:83900"/>
    </ligand>
</feature>
<accession>A0A0K1XFN0</accession>
<keyword evidence="7" id="KW-0067">ATP-binding</keyword>
<evidence type="ECO:0000256" key="8">
    <source>
        <dbReference type="RuleBase" id="RU004135"/>
    </source>
</evidence>